<protein>
    <submittedName>
        <fullName evidence="1">Uncharacterized protein</fullName>
    </submittedName>
</protein>
<dbReference type="EMBL" id="KN839860">
    <property type="protein sequence ID" value="KIJ61788.1"/>
    <property type="molecule type" value="Genomic_DNA"/>
</dbReference>
<proteinExistence type="predicted"/>
<evidence type="ECO:0000313" key="1">
    <source>
        <dbReference type="EMBL" id="KIJ61788.1"/>
    </source>
</evidence>
<reference evidence="1 2" key="1">
    <citation type="submission" date="2014-04" db="EMBL/GenBank/DDBJ databases">
        <title>Evolutionary Origins and Diversification of the Mycorrhizal Mutualists.</title>
        <authorList>
            <consortium name="DOE Joint Genome Institute"/>
            <consortium name="Mycorrhizal Genomics Consortium"/>
            <person name="Kohler A."/>
            <person name="Kuo A."/>
            <person name="Nagy L.G."/>
            <person name="Floudas D."/>
            <person name="Copeland A."/>
            <person name="Barry K.W."/>
            <person name="Cichocki N."/>
            <person name="Veneault-Fourrey C."/>
            <person name="LaButti K."/>
            <person name="Lindquist E.A."/>
            <person name="Lipzen A."/>
            <person name="Lundell T."/>
            <person name="Morin E."/>
            <person name="Murat C."/>
            <person name="Riley R."/>
            <person name="Ohm R."/>
            <person name="Sun H."/>
            <person name="Tunlid A."/>
            <person name="Henrissat B."/>
            <person name="Grigoriev I.V."/>
            <person name="Hibbett D.S."/>
            <person name="Martin F."/>
        </authorList>
    </citation>
    <scope>NUCLEOTIDE SEQUENCE [LARGE SCALE GENOMIC DNA]</scope>
    <source>
        <strain evidence="1 2">MD-312</strain>
    </source>
</reference>
<dbReference type="HOGENOM" id="CLU_1816057_0_0_1"/>
<gene>
    <name evidence="1" type="ORF">HYDPIDRAFT_42485</name>
</gene>
<evidence type="ECO:0000313" key="2">
    <source>
        <dbReference type="Proteomes" id="UP000053820"/>
    </source>
</evidence>
<organism evidence="1 2">
    <name type="scientific">Hydnomerulius pinastri MD-312</name>
    <dbReference type="NCBI Taxonomy" id="994086"/>
    <lineage>
        <taxon>Eukaryota</taxon>
        <taxon>Fungi</taxon>
        <taxon>Dikarya</taxon>
        <taxon>Basidiomycota</taxon>
        <taxon>Agaricomycotina</taxon>
        <taxon>Agaricomycetes</taxon>
        <taxon>Agaricomycetidae</taxon>
        <taxon>Boletales</taxon>
        <taxon>Boletales incertae sedis</taxon>
        <taxon>Leucogyrophana</taxon>
    </lineage>
</organism>
<dbReference type="AlphaFoldDB" id="A0A0C9W582"/>
<dbReference type="Proteomes" id="UP000053820">
    <property type="component" value="Unassembled WGS sequence"/>
</dbReference>
<sequence>MLNGATLQLCPIRKSACQGYQKKTLEAQPIPRNTTMEETLTEISQMRELYLKWVDLHPETTRNLLRFEESSFLIADGASGRENIVDLGEVTEGTFEFIDLLGVGEYDSNLRSFEDLARLVASEMNSIVPIVSFKGFSNDDWR</sequence>
<keyword evidence="2" id="KW-1185">Reference proteome</keyword>
<accession>A0A0C9W582</accession>
<name>A0A0C9W582_9AGAM</name>